<evidence type="ECO:0000256" key="7">
    <source>
        <dbReference type="ARBA" id="ARBA00023170"/>
    </source>
</evidence>
<keyword evidence="5" id="KW-0297">G-protein coupled receptor</keyword>
<keyword evidence="2" id="KW-1003">Cell membrane</keyword>
<evidence type="ECO:0000256" key="8">
    <source>
        <dbReference type="ARBA" id="ARBA00023224"/>
    </source>
</evidence>
<evidence type="ECO:0000256" key="1">
    <source>
        <dbReference type="ARBA" id="ARBA00004651"/>
    </source>
</evidence>
<keyword evidence="8" id="KW-0807">Transducer</keyword>
<dbReference type="PANTHER" id="PTHR24249:SF411">
    <property type="entry name" value="G-PROTEIN COUPLED RECEPTORS FAMILY 1 PROFILE DOMAIN-CONTAINING PROTEIN"/>
    <property type="match status" value="1"/>
</dbReference>
<dbReference type="Gene3D" id="1.20.1070.10">
    <property type="entry name" value="Rhodopsin 7-helix transmembrane proteins"/>
    <property type="match status" value="1"/>
</dbReference>
<reference evidence="9" key="1">
    <citation type="submission" date="2022-03" db="EMBL/GenBank/DDBJ databases">
        <authorList>
            <person name="Martin C."/>
        </authorList>
    </citation>
    <scope>NUCLEOTIDE SEQUENCE</scope>
</reference>
<dbReference type="GO" id="GO:0004930">
    <property type="term" value="F:G protein-coupled receptor activity"/>
    <property type="evidence" value="ECO:0007669"/>
    <property type="project" value="UniProtKB-KW"/>
</dbReference>
<gene>
    <name evidence="9" type="ORF">OFUS_LOCUS22967</name>
</gene>
<evidence type="ECO:0000313" key="9">
    <source>
        <dbReference type="EMBL" id="CAH1798889.1"/>
    </source>
</evidence>
<dbReference type="EMBL" id="CAIIXF020000011">
    <property type="protein sequence ID" value="CAH1798889.1"/>
    <property type="molecule type" value="Genomic_DNA"/>
</dbReference>
<dbReference type="PROSITE" id="PS50262">
    <property type="entry name" value="G_PROTEIN_RECEP_F1_2"/>
    <property type="match status" value="1"/>
</dbReference>
<evidence type="ECO:0000256" key="4">
    <source>
        <dbReference type="ARBA" id="ARBA00022989"/>
    </source>
</evidence>
<dbReference type="InterPro" id="IPR050569">
    <property type="entry name" value="TAAR"/>
</dbReference>
<keyword evidence="3" id="KW-0812">Transmembrane</keyword>
<evidence type="ECO:0000256" key="2">
    <source>
        <dbReference type="ARBA" id="ARBA00022475"/>
    </source>
</evidence>
<dbReference type="InterPro" id="IPR017452">
    <property type="entry name" value="GPCR_Rhodpsn_7TM"/>
</dbReference>
<dbReference type="GO" id="GO:0005886">
    <property type="term" value="C:plasma membrane"/>
    <property type="evidence" value="ECO:0007669"/>
    <property type="project" value="UniProtKB-SubCell"/>
</dbReference>
<evidence type="ECO:0000256" key="6">
    <source>
        <dbReference type="ARBA" id="ARBA00023136"/>
    </source>
</evidence>
<dbReference type="Pfam" id="PF00001">
    <property type="entry name" value="7tm_1"/>
    <property type="match status" value="1"/>
</dbReference>
<sequence>MDYYNPLAMAISNTNGSLLNESVSNYSSLDFSQSNLSLFEDVYGNLTFHSRMAEEKGLLRLLISAAVLCVIAVFFNVFSIVAIYCIPSGQNMHTTLFMNLSIADTLGAIACFLEMFAKVYFQWNKTKSNIIAVTFHVTVIGYMFFFVMFYIVSALTLLLFAVARYIAIFRPLSFNKIGNRQKTICLVLAIWVLSALMSSPAFCVVVEVHYSIALPSCDYWNYIWPSIVFVVFLIITCLYIKVTHDLHVRCIRMRAESSTKDNFRALITTIILISMLILSLLPYLIFKLFRYHFSVDLREVYYNFIYFLPFTHYILDPIIYGWRTKTVQAGYKAILIKLKIIQNQIEPNGNSSFRRTSFFGRRFSSFYTYTETKV</sequence>
<dbReference type="SUPFAM" id="SSF81321">
    <property type="entry name" value="Family A G protein-coupled receptor-like"/>
    <property type="match status" value="1"/>
</dbReference>
<name>A0A8J1XJN0_OWEFU</name>
<keyword evidence="4" id="KW-1133">Transmembrane helix</keyword>
<evidence type="ECO:0000256" key="3">
    <source>
        <dbReference type="ARBA" id="ARBA00022692"/>
    </source>
</evidence>
<dbReference type="PRINTS" id="PR00237">
    <property type="entry name" value="GPCRRHODOPSN"/>
</dbReference>
<proteinExistence type="predicted"/>
<keyword evidence="10" id="KW-1185">Reference proteome</keyword>
<evidence type="ECO:0000256" key="5">
    <source>
        <dbReference type="ARBA" id="ARBA00023040"/>
    </source>
</evidence>
<dbReference type="CDD" id="cd00637">
    <property type="entry name" value="7tm_classA_rhodopsin-like"/>
    <property type="match status" value="1"/>
</dbReference>
<organism evidence="9 10">
    <name type="scientific">Owenia fusiformis</name>
    <name type="common">Polychaete worm</name>
    <dbReference type="NCBI Taxonomy" id="6347"/>
    <lineage>
        <taxon>Eukaryota</taxon>
        <taxon>Metazoa</taxon>
        <taxon>Spiralia</taxon>
        <taxon>Lophotrochozoa</taxon>
        <taxon>Annelida</taxon>
        <taxon>Polychaeta</taxon>
        <taxon>Sedentaria</taxon>
        <taxon>Canalipalpata</taxon>
        <taxon>Sabellida</taxon>
        <taxon>Oweniida</taxon>
        <taxon>Oweniidae</taxon>
        <taxon>Owenia</taxon>
    </lineage>
</organism>
<keyword evidence="7" id="KW-0675">Receptor</keyword>
<comment type="caution">
    <text evidence="9">The sequence shown here is derived from an EMBL/GenBank/DDBJ whole genome shotgun (WGS) entry which is preliminary data.</text>
</comment>
<dbReference type="OrthoDB" id="6283631at2759"/>
<dbReference type="InterPro" id="IPR000276">
    <property type="entry name" value="GPCR_Rhodpsn"/>
</dbReference>
<dbReference type="AlphaFoldDB" id="A0A8J1XJN0"/>
<accession>A0A8J1XJN0</accession>
<dbReference type="PANTHER" id="PTHR24249">
    <property type="entry name" value="HISTAMINE RECEPTOR-RELATED G-PROTEIN COUPLED RECEPTOR"/>
    <property type="match status" value="1"/>
</dbReference>
<protein>
    <submittedName>
        <fullName evidence="9">Uncharacterized protein</fullName>
    </submittedName>
</protein>
<evidence type="ECO:0000313" key="10">
    <source>
        <dbReference type="Proteomes" id="UP000749559"/>
    </source>
</evidence>
<comment type="subcellular location">
    <subcellularLocation>
        <location evidence="1">Cell membrane</location>
        <topology evidence="1">Multi-pass membrane protein</topology>
    </subcellularLocation>
</comment>
<keyword evidence="6" id="KW-0472">Membrane</keyword>
<dbReference type="Proteomes" id="UP000749559">
    <property type="component" value="Unassembled WGS sequence"/>
</dbReference>